<sequence length="145" mass="16525">MRLNPNSGRKQRQRRSGFLLLEVLLALGVFGIAATGFAVALHRTADLASLSQREVKITRLLESALAEAMSYPVLEEGTTSVSIPEMSEYEMRVDTTIELLPEIENEDGQLLQEMYRVEVKALWFENAVMQEQSAETWRYSRLYQP</sequence>
<evidence type="ECO:0008006" key="4">
    <source>
        <dbReference type="Google" id="ProtNLM"/>
    </source>
</evidence>
<evidence type="ECO:0000256" key="1">
    <source>
        <dbReference type="SAM" id="Phobius"/>
    </source>
</evidence>
<dbReference type="AlphaFoldDB" id="A0A858RQ51"/>
<dbReference type="KEGG" id="luo:HHL09_21515"/>
<keyword evidence="1" id="KW-0812">Transmembrane</keyword>
<evidence type="ECO:0000313" key="3">
    <source>
        <dbReference type="Proteomes" id="UP000501812"/>
    </source>
</evidence>
<keyword evidence="1" id="KW-0472">Membrane</keyword>
<dbReference type="RefSeq" id="WP_169456709.1">
    <property type="nucleotide sequence ID" value="NZ_CP051774.1"/>
</dbReference>
<keyword evidence="3" id="KW-1185">Reference proteome</keyword>
<organism evidence="2 3">
    <name type="scientific">Luteolibacter luteus</name>
    <dbReference type="NCBI Taxonomy" id="2728835"/>
    <lineage>
        <taxon>Bacteria</taxon>
        <taxon>Pseudomonadati</taxon>
        <taxon>Verrucomicrobiota</taxon>
        <taxon>Verrucomicrobiia</taxon>
        <taxon>Verrucomicrobiales</taxon>
        <taxon>Verrucomicrobiaceae</taxon>
        <taxon>Luteolibacter</taxon>
    </lineage>
</organism>
<accession>A0A858RQ51</accession>
<dbReference type="EMBL" id="CP051774">
    <property type="protein sequence ID" value="QJE98250.1"/>
    <property type="molecule type" value="Genomic_DNA"/>
</dbReference>
<feature type="transmembrane region" description="Helical" evidence="1">
    <location>
        <begin position="20"/>
        <end position="41"/>
    </location>
</feature>
<gene>
    <name evidence="2" type="ORF">HHL09_21515</name>
</gene>
<name>A0A858RQ51_9BACT</name>
<proteinExistence type="predicted"/>
<dbReference type="Proteomes" id="UP000501812">
    <property type="component" value="Chromosome"/>
</dbReference>
<keyword evidence="1" id="KW-1133">Transmembrane helix</keyword>
<reference evidence="2 3" key="1">
    <citation type="submission" date="2020-04" db="EMBL/GenBank/DDBJ databases">
        <title>Luteolibacter sp. G-1-1-1 isolated from soil.</title>
        <authorList>
            <person name="Dahal R.H."/>
        </authorList>
    </citation>
    <scope>NUCLEOTIDE SEQUENCE [LARGE SCALE GENOMIC DNA]</scope>
    <source>
        <strain evidence="2 3">G-1-1-1</strain>
    </source>
</reference>
<evidence type="ECO:0000313" key="2">
    <source>
        <dbReference type="EMBL" id="QJE98250.1"/>
    </source>
</evidence>
<protein>
    <recommendedName>
        <fullName evidence="4">Type II secretion system protein</fullName>
    </recommendedName>
</protein>